<evidence type="ECO:0000259" key="1">
    <source>
        <dbReference type="PROSITE" id="PS51352"/>
    </source>
</evidence>
<keyword evidence="3" id="KW-1185">Reference proteome</keyword>
<dbReference type="AlphaFoldDB" id="A0A7G7GED4"/>
<dbReference type="PANTHER" id="PTHR42852">
    <property type="entry name" value="THIOL:DISULFIDE INTERCHANGE PROTEIN DSBE"/>
    <property type="match status" value="1"/>
</dbReference>
<dbReference type="KEGG" id="aswu:HUW51_23445"/>
<accession>A0A7G7GED4</accession>
<dbReference type="PROSITE" id="PS51352">
    <property type="entry name" value="THIOREDOXIN_2"/>
    <property type="match status" value="1"/>
</dbReference>
<sequence>MNAITENIKKIPGWIITGIVIGALYLTGLHTEVIGQLQRIILATGFIKPTIEEINENTSPSGNTAPTLVADYNFNLLSLNGEQTSLESLKGKVIFLNFWATWCPPCIAEMPNIQSLYEKVNSDKIAFVMVSLDQDPTKAQKFIQKKGFTFPVYTHNGSLPISYETQVIPTTFIISPEGQIVTRKDGMADYDNQEFREFLQRLTQPGKI</sequence>
<dbReference type="GO" id="GO:0016491">
    <property type="term" value="F:oxidoreductase activity"/>
    <property type="evidence" value="ECO:0007669"/>
    <property type="project" value="InterPro"/>
</dbReference>
<evidence type="ECO:0000313" key="3">
    <source>
        <dbReference type="Proteomes" id="UP000515237"/>
    </source>
</evidence>
<gene>
    <name evidence="2" type="ORF">HUW51_23445</name>
</gene>
<dbReference type="Gene3D" id="3.40.30.10">
    <property type="entry name" value="Glutaredoxin"/>
    <property type="match status" value="1"/>
</dbReference>
<dbReference type="RefSeq" id="WP_185272010.1">
    <property type="nucleotide sequence ID" value="NZ_CP055156.1"/>
</dbReference>
<dbReference type="InterPro" id="IPR036249">
    <property type="entry name" value="Thioredoxin-like_sf"/>
</dbReference>
<dbReference type="EMBL" id="CP055156">
    <property type="protein sequence ID" value="QNF35518.1"/>
    <property type="molecule type" value="Genomic_DNA"/>
</dbReference>
<organism evidence="2 3">
    <name type="scientific">Adhaeribacter swui</name>
    <dbReference type="NCBI Taxonomy" id="2086471"/>
    <lineage>
        <taxon>Bacteria</taxon>
        <taxon>Pseudomonadati</taxon>
        <taxon>Bacteroidota</taxon>
        <taxon>Cytophagia</taxon>
        <taxon>Cytophagales</taxon>
        <taxon>Hymenobacteraceae</taxon>
        <taxon>Adhaeribacter</taxon>
    </lineage>
</organism>
<dbReference type="PANTHER" id="PTHR42852:SF17">
    <property type="entry name" value="THIOREDOXIN-LIKE PROTEIN HI_1115"/>
    <property type="match status" value="1"/>
</dbReference>
<dbReference type="InterPro" id="IPR050553">
    <property type="entry name" value="Thioredoxin_ResA/DsbE_sf"/>
</dbReference>
<evidence type="ECO:0000313" key="2">
    <source>
        <dbReference type="EMBL" id="QNF35518.1"/>
    </source>
</evidence>
<dbReference type="CDD" id="cd02966">
    <property type="entry name" value="TlpA_like_family"/>
    <property type="match status" value="1"/>
</dbReference>
<dbReference type="InterPro" id="IPR013766">
    <property type="entry name" value="Thioredoxin_domain"/>
</dbReference>
<dbReference type="Pfam" id="PF08534">
    <property type="entry name" value="Redoxin"/>
    <property type="match status" value="1"/>
</dbReference>
<name>A0A7G7GED4_9BACT</name>
<protein>
    <submittedName>
        <fullName evidence="2">TlpA family protein disulfide reductase</fullName>
    </submittedName>
</protein>
<dbReference type="SUPFAM" id="SSF52833">
    <property type="entry name" value="Thioredoxin-like"/>
    <property type="match status" value="1"/>
</dbReference>
<proteinExistence type="predicted"/>
<dbReference type="InterPro" id="IPR013740">
    <property type="entry name" value="Redoxin"/>
</dbReference>
<feature type="domain" description="Thioredoxin" evidence="1">
    <location>
        <begin position="59"/>
        <end position="204"/>
    </location>
</feature>
<reference evidence="2 3" key="1">
    <citation type="journal article" date="2018" name="Int. J. Syst. Evol. Microbiol.">
        <title>Adhaeribacter swui sp. nov., isolated from wet mud.</title>
        <authorList>
            <person name="Kim D.U."/>
            <person name="Kim K.W."/>
            <person name="Kang M.S."/>
            <person name="Kim J.Y."/>
            <person name="Jang J.H."/>
            <person name="Kim M.K."/>
        </authorList>
    </citation>
    <scope>NUCLEOTIDE SEQUENCE [LARGE SCALE GENOMIC DNA]</scope>
    <source>
        <strain evidence="2 3">KCTC 52873</strain>
    </source>
</reference>
<dbReference type="Proteomes" id="UP000515237">
    <property type="component" value="Chromosome"/>
</dbReference>